<sequence>MHGQKNISERYQKFKEMEGTGKIVCVTGGAGYLASWLIMRLLERGYSVRTTVRSDPKEFREDVSHLKALPEATEKLQIFEADLENPESFDDAINGCVGVFLVAQGMNFAEEYTLEKIIKTCVEGTLRILQSCLKSKTVKKVVYTSSADAAMMISNLKAVKEIDETIWSEVDNFISKPEQVIPGLPSYVVSKVLTERACLKFSEEHGLDVVTILPPLVVGPFITPHPPPSVSIALSIISGGDVSMMLGVRLENAVHIDDVALAHIFVFECEKAKGRHICSSVDFPMHDLPKFISENYPEFNVPTELLKDIEEQEPVHLSSDKLLSMGFQFKYDFAEIFGDAIRCAKEKGFL</sequence>
<dbReference type="GO" id="GO:0016616">
    <property type="term" value="F:oxidoreductase activity, acting on the CH-OH group of donors, NAD or NADP as acceptor"/>
    <property type="evidence" value="ECO:0007669"/>
    <property type="project" value="TreeGrafter"/>
</dbReference>
<dbReference type="EMBL" id="MH838003">
    <property type="protein sequence ID" value="QBG82617.1"/>
    <property type="molecule type" value="Genomic_DNA"/>
</dbReference>
<keyword evidence="2" id="KW-1133">Transmembrane helix</keyword>
<dbReference type="PANTHER" id="PTHR10366:SF563">
    <property type="entry name" value="CINNAMOYL-COA REDUCTASE 16"/>
    <property type="match status" value="1"/>
</dbReference>
<dbReference type="PANTHER" id="PTHR10366">
    <property type="entry name" value="NAD DEPENDENT EPIMERASE/DEHYDRATASE"/>
    <property type="match status" value="1"/>
</dbReference>
<protein>
    <submittedName>
        <fullName evidence="4">NOS</fullName>
    </submittedName>
</protein>
<accession>A0A5B7LJT6</accession>
<evidence type="ECO:0000313" key="4">
    <source>
        <dbReference type="EMBL" id="QBG82617.1"/>
    </source>
</evidence>
<organism evidence="4">
    <name type="scientific">Papaver somniferum</name>
    <name type="common">Opium poppy</name>
    <dbReference type="NCBI Taxonomy" id="3469"/>
    <lineage>
        <taxon>Eukaryota</taxon>
        <taxon>Viridiplantae</taxon>
        <taxon>Streptophyta</taxon>
        <taxon>Embryophyta</taxon>
        <taxon>Tracheophyta</taxon>
        <taxon>Spermatophyta</taxon>
        <taxon>Magnoliopsida</taxon>
        <taxon>Ranunculales</taxon>
        <taxon>Papaveraceae</taxon>
        <taxon>Papaveroideae</taxon>
        <taxon>Papaver</taxon>
    </lineage>
</organism>
<keyword evidence="2" id="KW-0472">Membrane</keyword>
<evidence type="ECO:0000259" key="3">
    <source>
        <dbReference type="Pfam" id="PF01370"/>
    </source>
</evidence>
<dbReference type="AlphaFoldDB" id="A0A5B7LJT6"/>
<dbReference type="Pfam" id="PF01370">
    <property type="entry name" value="Epimerase"/>
    <property type="match status" value="1"/>
</dbReference>
<evidence type="ECO:0000256" key="1">
    <source>
        <dbReference type="ARBA" id="ARBA00023002"/>
    </source>
</evidence>
<dbReference type="SUPFAM" id="SSF51735">
    <property type="entry name" value="NAD(P)-binding Rossmann-fold domains"/>
    <property type="match status" value="1"/>
</dbReference>
<feature type="domain" description="NAD-dependent epimerase/dehydratase" evidence="3">
    <location>
        <begin position="24"/>
        <end position="270"/>
    </location>
</feature>
<proteinExistence type="predicted"/>
<dbReference type="CDD" id="cd08958">
    <property type="entry name" value="FR_SDR_e"/>
    <property type="match status" value="1"/>
</dbReference>
<reference evidence="4" key="1">
    <citation type="journal article" date="2019" name="Plant Physiol.">
        <title>Purine permease-type benzylisoquinoline alkaloid transporters in opium poppy.</title>
        <authorList>
            <person name="Dastmalchi M."/>
            <person name="Chang L."/>
            <person name="Chen R."/>
            <person name="Yu L."/>
            <person name="Chen X."/>
            <person name="Hagel J."/>
            <person name="Facchini P.J."/>
        </authorList>
    </citation>
    <scope>NUCLEOTIDE SEQUENCE</scope>
</reference>
<dbReference type="Gene3D" id="3.40.50.720">
    <property type="entry name" value="NAD(P)-binding Rossmann-like Domain"/>
    <property type="match status" value="1"/>
</dbReference>
<dbReference type="FunFam" id="3.40.50.720:FF:000085">
    <property type="entry name" value="Dihydroflavonol reductase"/>
    <property type="match status" value="1"/>
</dbReference>
<dbReference type="InterPro" id="IPR050425">
    <property type="entry name" value="NAD(P)_dehydrat-like"/>
</dbReference>
<name>A0A5B7LJT6_PAPSO</name>
<feature type="transmembrane region" description="Helical" evidence="2">
    <location>
        <begin position="21"/>
        <end position="39"/>
    </location>
</feature>
<dbReference type="InterPro" id="IPR036291">
    <property type="entry name" value="NAD(P)-bd_dom_sf"/>
</dbReference>
<keyword evidence="2" id="KW-0812">Transmembrane</keyword>
<keyword evidence="1" id="KW-0560">Oxidoreductase</keyword>
<evidence type="ECO:0000256" key="2">
    <source>
        <dbReference type="SAM" id="Phobius"/>
    </source>
</evidence>
<dbReference type="InterPro" id="IPR001509">
    <property type="entry name" value="Epimerase_deHydtase"/>
</dbReference>